<dbReference type="Proteomes" id="UP001042704">
    <property type="component" value="Chromosome"/>
</dbReference>
<dbReference type="RefSeq" id="WP_265581429.1">
    <property type="nucleotide sequence ID" value="NZ_CP036172.1"/>
</dbReference>
<evidence type="ECO:0000313" key="1">
    <source>
        <dbReference type="EMBL" id="QSZ66124.1"/>
    </source>
</evidence>
<protein>
    <submittedName>
        <fullName evidence="1">Uncharacterized protein</fullName>
    </submittedName>
</protein>
<name>A0A8A3S3D7_9EURY</name>
<dbReference type="KEGG" id="maqe:RJ40_00710"/>
<sequence>MKIGWFTMKNFSCGMLEACVRFMPDSTQPSMRFFPAQSQFQCPVEMSVSEFEKTKVFEEPPARLKEEGDECRFTLRRGERV</sequence>
<dbReference type="AlphaFoldDB" id="A0A8A3S3D7"/>
<reference evidence="1" key="1">
    <citation type="journal article" date="2001" name="Int. J. Syst. Evol. Microbiol.">
        <title>Methanofollis aquaemaris sp. nov., a methanogen isolated from an aquaculture fish pond.</title>
        <authorList>
            <person name="Lai M.C."/>
            <person name="Chen S.C."/>
        </authorList>
    </citation>
    <scope>NUCLEOTIDE SEQUENCE</scope>
    <source>
        <strain evidence="1">N2F9704</strain>
    </source>
</reference>
<proteinExistence type="predicted"/>
<evidence type="ECO:0000313" key="2">
    <source>
        <dbReference type="Proteomes" id="UP001042704"/>
    </source>
</evidence>
<accession>A0A8A3S3D7</accession>
<dbReference type="GeneID" id="76422830"/>
<organism evidence="1 2">
    <name type="scientific">Methanofollis aquaemaris</name>
    <dbReference type="NCBI Taxonomy" id="126734"/>
    <lineage>
        <taxon>Archaea</taxon>
        <taxon>Methanobacteriati</taxon>
        <taxon>Methanobacteriota</taxon>
        <taxon>Stenosarchaea group</taxon>
        <taxon>Methanomicrobia</taxon>
        <taxon>Methanomicrobiales</taxon>
        <taxon>Methanomicrobiaceae</taxon>
        <taxon>Methanofollis</taxon>
    </lineage>
</organism>
<dbReference type="EMBL" id="CP036172">
    <property type="protein sequence ID" value="QSZ66124.1"/>
    <property type="molecule type" value="Genomic_DNA"/>
</dbReference>
<keyword evidence="2" id="KW-1185">Reference proteome</keyword>
<gene>
    <name evidence="1" type="ORF">RJ40_00710</name>
</gene>
<reference evidence="1" key="2">
    <citation type="submission" date="2019-02" db="EMBL/GenBank/DDBJ databases">
        <authorList>
            <person name="Chen S.-C."/>
            <person name="Chien H.-H."/>
            <person name="Lai M.-C."/>
        </authorList>
    </citation>
    <scope>NUCLEOTIDE SEQUENCE</scope>
    <source>
        <strain evidence="1">N2F9704</strain>
    </source>
</reference>